<evidence type="ECO:0000256" key="1">
    <source>
        <dbReference type="SAM" id="SignalP"/>
    </source>
</evidence>
<dbReference type="RefSeq" id="WP_147189728.1">
    <property type="nucleotide sequence ID" value="NZ_CP042435.1"/>
</dbReference>
<keyword evidence="1" id="KW-0732">Signal</keyword>
<proteinExistence type="predicted"/>
<dbReference type="AlphaFoldDB" id="A0A5B8VAM2"/>
<name>A0A5B8VAM2_9BACT</name>
<keyword evidence="3" id="KW-1185">Reference proteome</keyword>
<reference evidence="2 3" key="1">
    <citation type="journal article" date="2016" name="Int. J. Syst. Evol. Microbiol.">
        <title>Panacibacter ginsenosidivorans gen. nov., sp. nov., with ginsenoside converting activity isolated from soil of a ginseng field.</title>
        <authorList>
            <person name="Siddiqi M.Z."/>
            <person name="Muhammad Shafi S."/>
            <person name="Choi K.D."/>
            <person name="Im W.T."/>
        </authorList>
    </citation>
    <scope>NUCLEOTIDE SEQUENCE [LARGE SCALE GENOMIC DNA]</scope>
    <source>
        <strain evidence="2 3">Gsoil1550</strain>
    </source>
</reference>
<evidence type="ECO:0008006" key="4">
    <source>
        <dbReference type="Google" id="ProtNLM"/>
    </source>
</evidence>
<feature type="chain" id="PRO_5022702774" description="Secreted protein" evidence="1">
    <location>
        <begin position="20"/>
        <end position="94"/>
    </location>
</feature>
<evidence type="ECO:0000313" key="2">
    <source>
        <dbReference type="EMBL" id="QEC67921.1"/>
    </source>
</evidence>
<evidence type="ECO:0000313" key="3">
    <source>
        <dbReference type="Proteomes" id="UP000321533"/>
    </source>
</evidence>
<organism evidence="2 3">
    <name type="scientific">Panacibacter ginsenosidivorans</name>
    <dbReference type="NCBI Taxonomy" id="1813871"/>
    <lineage>
        <taxon>Bacteria</taxon>
        <taxon>Pseudomonadati</taxon>
        <taxon>Bacteroidota</taxon>
        <taxon>Chitinophagia</taxon>
        <taxon>Chitinophagales</taxon>
        <taxon>Chitinophagaceae</taxon>
        <taxon>Panacibacter</taxon>
    </lineage>
</organism>
<dbReference type="EMBL" id="CP042435">
    <property type="protein sequence ID" value="QEC67921.1"/>
    <property type="molecule type" value="Genomic_DNA"/>
</dbReference>
<gene>
    <name evidence="2" type="ORF">FRZ67_11645</name>
</gene>
<protein>
    <recommendedName>
        <fullName evidence="4">Secreted protein</fullName>
    </recommendedName>
</protein>
<feature type="signal peptide" evidence="1">
    <location>
        <begin position="1"/>
        <end position="19"/>
    </location>
</feature>
<dbReference type="Proteomes" id="UP000321533">
    <property type="component" value="Chromosome"/>
</dbReference>
<accession>A0A5B8VAM2</accession>
<sequence length="94" mass="9899">MKKIATGFAAIIMAVAAFAFTKPSNVKFADPYWFTTDDNGNVNNSMGVPPQQSSDPFGCSGTVKGCSKAYTSYVLISPGVYGPSGTLTITHKKP</sequence>
<dbReference type="KEGG" id="pgin:FRZ67_11645"/>